<evidence type="ECO:0000256" key="1">
    <source>
        <dbReference type="ARBA" id="ARBA00006484"/>
    </source>
</evidence>
<feature type="region of interest" description="Disordered" evidence="3">
    <location>
        <begin position="219"/>
        <end position="243"/>
    </location>
</feature>
<dbReference type="InParanoid" id="A0A0G4ERP3"/>
<dbReference type="VEuPathDB" id="CryptoDB:Vbra_12784"/>
<name>A0A0G4ERP3_VITBC</name>
<evidence type="ECO:0000313" key="5">
    <source>
        <dbReference type="Proteomes" id="UP000041254"/>
    </source>
</evidence>
<comment type="similarity">
    <text evidence="1">Belongs to the short-chain dehydrogenases/reductases (SDR) family.</text>
</comment>
<evidence type="ECO:0000313" key="4">
    <source>
        <dbReference type="EMBL" id="CEM00515.1"/>
    </source>
</evidence>
<dbReference type="EMBL" id="CDMY01000295">
    <property type="protein sequence ID" value="CEM00515.1"/>
    <property type="molecule type" value="Genomic_DNA"/>
</dbReference>
<evidence type="ECO:0000256" key="3">
    <source>
        <dbReference type="SAM" id="MobiDB-lite"/>
    </source>
</evidence>
<dbReference type="SUPFAM" id="SSF51735">
    <property type="entry name" value="NAD(P)-binding Rossmann-fold domains"/>
    <property type="match status" value="2"/>
</dbReference>
<keyword evidence="5" id="KW-1185">Reference proteome</keyword>
<sequence length="498" mass="53436">MDPFDGPLIVLFNAHQAPARTVALALLLTKGGKVFCVVPSMQLSGLHETMAAIDANGGRAAAHEADVSRRSAVLCGMDEARRWGGRQVDYVVVADRGDRAREEVDDDVMALDVAEMEREMDWGLLPHVWATQAAARECVHAPRQTPLFFFHAMTAPGLGRIGPLVDSTHSAIHELTQARRTYNHLPVSPGRPLFAFSLTLPAPEPPPHSLTPLLDALMSTSTPPPFPPGSNLEVDPSGRPNELPRFREVTSGAMHPRSPPRERVVQSRTMASLPSLPGLVCVVSDASSDVGQAIAVALAKKRVQMVVCGGRESAEIVRGIEDEGGSAAPYEGTIDGAFTFAETHYGHCVDVYINTNGGRRDQRADGLDDAREVWRAEVIGAVRGCQMAIRHFQAAKPPKTSACWVLNLTSRRCVASHLTTAALHTLTRWLAHSTGACAVRRHHPLLDVRVVAIDTSGAHPKGVGDFVVSLLSGQGSAWESGSVIRLDCNGSPQNVAPD</sequence>
<gene>
    <name evidence="4" type="ORF">Vbra_12784</name>
</gene>
<proteinExistence type="inferred from homology"/>
<accession>A0A0G4ERP3</accession>
<protein>
    <submittedName>
        <fullName evidence="4">Uncharacterized protein</fullName>
    </submittedName>
</protein>
<dbReference type="AlphaFoldDB" id="A0A0G4ERP3"/>
<dbReference type="InterPro" id="IPR036291">
    <property type="entry name" value="NAD(P)-bd_dom_sf"/>
</dbReference>
<evidence type="ECO:0000256" key="2">
    <source>
        <dbReference type="ARBA" id="ARBA00023002"/>
    </source>
</evidence>
<dbReference type="GO" id="GO:0016616">
    <property type="term" value="F:oxidoreductase activity, acting on the CH-OH group of donors, NAD or NADP as acceptor"/>
    <property type="evidence" value="ECO:0007669"/>
    <property type="project" value="TreeGrafter"/>
</dbReference>
<reference evidence="4 5" key="1">
    <citation type="submission" date="2014-11" db="EMBL/GenBank/DDBJ databases">
        <authorList>
            <person name="Zhu J."/>
            <person name="Qi W."/>
            <person name="Song R."/>
        </authorList>
    </citation>
    <scope>NUCLEOTIDE SEQUENCE [LARGE SCALE GENOMIC DNA]</scope>
</reference>
<dbReference type="Proteomes" id="UP000041254">
    <property type="component" value="Unassembled WGS sequence"/>
</dbReference>
<organism evidence="4 5">
    <name type="scientific">Vitrella brassicaformis (strain CCMP3155)</name>
    <dbReference type="NCBI Taxonomy" id="1169540"/>
    <lineage>
        <taxon>Eukaryota</taxon>
        <taxon>Sar</taxon>
        <taxon>Alveolata</taxon>
        <taxon>Colpodellida</taxon>
        <taxon>Vitrellaceae</taxon>
        <taxon>Vitrella</taxon>
    </lineage>
</organism>
<dbReference type="Gene3D" id="3.40.50.720">
    <property type="entry name" value="NAD(P)-binding Rossmann-like Domain"/>
    <property type="match status" value="2"/>
</dbReference>
<dbReference type="PANTHER" id="PTHR42760">
    <property type="entry name" value="SHORT-CHAIN DEHYDROGENASES/REDUCTASES FAMILY MEMBER"/>
    <property type="match status" value="1"/>
</dbReference>
<dbReference type="PANTHER" id="PTHR42760:SF133">
    <property type="entry name" value="3-OXOACYL-[ACYL-CARRIER-PROTEIN] REDUCTASE"/>
    <property type="match status" value="1"/>
</dbReference>
<keyword evidence="2" id="KW-0560">Oxidoreductase</keyword>